<protein>
    <submittedName>
        <fullName evidence="1">SFRICE_024126</fullName>
    </submittedName>
</protein>
<reference evidence="1" key="1">
    <citation type="submission" date="2016-07" db="EMBL/GenBank/DDBJ databases">
        <authorList>
            <person name="Bretaudeau A."/>
        </authorList>
    </citation>
    <scope>NUCLEOTIDE SEQUENCE</scope>
    <source>
        <strain evidence="1">Rice</strain>
        <tissue evidence="1">Whole body</tissue>
    </source>
</reference>
<organism evidence="1">
    <name type="scientific">Spodoptera frugiperda</name>
    <name type="common">Fall armyworm</name>
    <dbReference type="NCBI Taxonomy" id="7108"/>
    <lineage>
        <taxon>Eukaryota</taxon>
        <taxon>Metazoa</taxon>
        <taxon>Ecdysozoa</taxon>
        <taxon>Arthropoda</taxon>
        <taxon>Hexapoda</taxon>
        <taxon>Insecta</taxon>
        <taxon>Pterygota</taxon>
        <taxon>Neoptera</taxon>
        <taxon>Endopterygota</taxon>
        <taxon>Lepidoptera</taxon>
        <taxon>Glossata</taxon>
        <taxon>Ditrysia</taxon>
        <taxon>Noctuoidea</taxon>
        <taxon>Noctuidae</taxon>
        <taxon>Amphipyrinae</taxon>
        <taxon>Spodoptera</taxon>
    </lineage>
</organism>
<accession>A0A2H1VRZ2</accession>
<gene>
    <name evidence="1" type="ORF">SFRICE_024126</name>
</gene>
<proteinExistence type="predicted"/>
<evidence type="ECO:0000313" key="1">
    <source>
        <dbReference type="EMBL" id="SOQ43623.1"/>
    </source>
</evidence>
<sequence length="101" mass="11617">MQSVAPCENRTRYTLRDSQLPRHRDNRAVRFCLDCLAGRVILGLGKVLLGFFENFSVVAQSLDLYPVYGKKLVPYYMGLITQMVKSKYHADCLNLRCNTVR</sequence>
<dbReference type="EMBL" id="ODYU01004101">
    <property type="protein sequence ID" value="SOQ43623.1"/>
    <property type="molecule type" value="Genomic_DNA"/>
</dbReference>
<dbReference type="AlphaFoldDB" id="A0A2H1VRZ2"/>
<name>A0A2H1VRZ2_SPOFR</name>